<comment type="caution">
    <text evidence="2">The sequence shown here is derived from an EMBL/GenBank/DDBJ whole genome shotgun (WGS) entry which is preliminary data.</text>
</comment>
<dbReference type="OrthoDB" id="908807at2759"/>
<dbReference type="Proteomes" id="UP000541444">
    <property type="component" value="Unassembled WGS sequence"/>
</dbReference>
<dbReference type="PANTHER" id="PTHR32018:SF1">
    <property type="entry name" value="RHAMNOGALACTURONAN ENDOLYASE"/>
    <property type="match status" value="1"/>
</dbReference>
<dbReference type="Pfam" id="PF14683">
    <property type="entry name" value="CBM-like"/>
    <property type="match status" value="1"/>
</dbReference>
<dbReference type="PANTHER" id="PTHR32018">
    <property type="entry name" value="RHAMNOGALACTURONATE LYASE FAMILY PROTEIN"/>
    <property type="match status" value="1"/>
</dbReference>
<dbReference type="InterPro" id="IPR008979">
    <property type="entry name" value="Galactose-bd-like_sf"/>
</dbReference>
<keyword evidence="3" id="KW-1185">Reference proteome</keyword>
<organism evidence="2 3">
    <name type="scientific">Kingdonia uniflora</name>
    <dbReference type="NCBI Taxonomy" id="39325"/>
    <lineage>
        <taxon>Eukaryota</taxon>
        <taxon>Viridiplantae</taxon>
        <taxon>Streptophyta</taxon>
        <taxon>Embryophyta</taxon>
        <taxon>Tracheophyta</taxon>
        <taxon>Spermatophyta</taxon>
        <taxon>Magnoliopsida</taxon>
        <taxon>Ranunculales</taxon>
        <taxon>Circaeasteraceae</taxon>
        <taxon>Kingdonia</taxon>
    </lineage>
</organism>
<evidence type="ECO:0000313" key="3">
    <source>
        <dbReference type="Proteomes" id="UP000541444"/>
    </source>
</evidence>
<name>A0A7J7N2K2_9MAGN</name>
<sequence>MSKGLVKEDLNIPSVLTYGGKRFLNKFVMKYQDEIPEVAEAHQGSDFWSVNFISSSLVHYLAKQFKNGHALSNLQAKAEYEIDRAQKIILSKNEELHVVEEGLSGLKEVQIEYWGNGHTLEVSGNFNGWHHPIEMEPNSSSTMGSIESRRRPGAKIPKSRVMEKHFWTHFHLSQFSTRWGRSVITLGGCQSPGSEINLDVLVYEPPRDSPTLWEIGIKKHMVKTRIYRFMQYGLWERYAELYPDDDFIFKIGINDYHKDWLFAQVPRKKLETDGYEGTTWQIIFKLDKINKKGTYKLLSYELRLHLPLLLNCRFE</sequence>
<reference evidence="2 3" key="1">
    <citation type="journal article" date="2020" name="IScience">
        <title>Genome Sequencing of the Endangered Kingdonia uniflora (Circaeasteraceae, Ranunculales) Reveals Potential Mechanisms of Evolutionary Specialization.</title>
        <authorList>
            <person name="Sun Y."/>
            <person name="Deng T."/>
            <person name="Zhang A."/>
            <person name="Moore M.J."/>
            <person name="Landis J.B."/>
            <person name="Lin N."/>
            <person name="Zhang H."/>
            <person name="Zhang X."/>
            <person name="Huang J."/>
            <person name="Zhang X."/>
            <person name="Sun H."/>
            <person name="Wang H."/>
        </authorList>
    </citation>
    <scope>NUCLEOTIDE SEQUENCE [LARGE SCALE GENOMIC DNA]</scope>
    <source>
        <strain evidence="2">TB1705</strain>
        <tissue evidence="2">Leaf</tissue>
    </source>
</reference>
<dbReference type="SUPFAM" id="SSF49785">
    <property type="entry name" value="Galactose-binding domain-like"/>
    <property type="match status" value="1"/>
</dbReference>
<dbReference type="InterPro" id="IPR029411">
    <property type="entry name" value="RG-lyase_III"/>
</dbReference>
<accession>A0A7J7N2K2</accession>
<evidence type="ECO:0000313" key="2">
    <source>
        <dbReference type="EMBL" id="KAF6161363.1"/>
    </source>
</evidence>
<dbReference type="EMBL" id="JACGCM010001129">
    <property type="protein sequence ID" value="KAF6161363.1"/>
    <property type="molecule type" value="Genomic_DNA"/>
</dbReference>
<gene>
    <name evidence="2" type="ORF">GIB67_009242</name>
</gene>
<dbReference type="InterPro" id="IPR051850">
    <property type="entry name" value="Polysacch_Lyase_4"/>
</dbReference>
<proteinExistence type="predicted"/>
<dbReference type="AlphaFoldDB" id="A0A7J7N2K2"/>
<evidence type="ECO:0000259" key="1">
    <source>
        <dbReference type="Pfam" id="PF14683"/>
    </source>
</evidence>
<feature type="domain" description="Rhamnogalacturonan lyase" evidence="1">
    <location>
        <begin position="211"/>
        <end position="297"/>
    </location>
</feature>
<protein>
    <recommendedName>
        <fullName evidence="1">Rhamnogalacturonan lyase domain-containing protein</fullName>
    </recommendedName>
</protein>